<dbReference type="PRINTS" id="PR00301">
    <property type="entry name" value="HEATSHOCK70"/>
</dbReference>
<accession>A0A8H4APN1</accession>
<keyword evidence="1" id="KW-0547">Nucleotide-binding</keyword>
<dbReference type="InterPro" id="IPR043129">
    <property type="entry name" value="ATPase_NBD"/>
</dbReference>
<dbReference type="Pfam" id="PF00012">
    <property type="entry name" value="HSP70"/>
    <property type="match status" value="1"/>
</dbReference>
<evidence type="ECO:0000313" key="3">
    <source>
        <dbReference type="EMBL" id="KAF0520397.1"/>
    </source>
</evidence>
<sequence>MEVFYVERRVYQFDYTPEVPADIRVVVGIDFGTTFSGFAYANVETGVVTSNEDWPGKKGPKKVPTVLQYDENFDQVISWGFDALANEPTKRRKKDKSTPSRPVELFKLHLGDIQAKEKPVLPSKITPERAITDYLQKLGEIIKEEVERRWPGIDFFRMVRLVVTVPAEFNEETKRIMRQCIFNAGLINDSGTQNLKFTTEPEAAAIHCMKALKEHGLTIGDKYLVVDCGGGTVDLTVRKLLDDNQLGEDTERSGDFCGGSYVDKEFLKFLEDKVGKNAIKMLHEKHYGHLSYMIQQFCERVKTRFTGEKSDFRKYSLDIEKVCPSLIQYVSGSALDELEEEDWEIEIDFETVKSFFDPVINRILRLISAQLDASQCTVMFLVGGFSESKYLQQRIKQRFSQCKVAVPPYPMAAIARGAVEYGLDMSAVKNRILKWTYGCDHNPLFQAGDPPSRKQANGRIEKFFLMAQRGVQVEVNQKFSTRMTPVNPNQTGMLFNFYYTAKKTAEFCDEPGMHKLGQFRVELPDTHLGTNRPVSVDLCFGAMEIVAIAKNETNGKIYKTTFKLDL</sequence>
<organism evidence="3 4">
    <name type="scientific">Gigaspora margarita</name>
    <dbReference type="NCBI Taxonomy" id="4874"/>
    <lineage>
        <taxon>Eukaryota</taxon>
        <taxon>Fungi</taxon>
        <taxon>Fungi incertae sedis</taxon>
        <taxon>Mucoromycota</taxon>
        <taxon>Glomeromycotina</taxon>
        <taxon>Glomeromycetes</taxon>
        <taxon>Diversisporales</taxon>
        <taxon>Gigasporaceae</taxon>
        <taxon>Gigaspora</taxon>
    </lineage>
</organism>
<dbReference type="PANTHER" id="PTHR14187">
    <property type="entry name" value="ALPHA KINASE/ELONGATION FACTOR 2 KINASE"/>
    <property type="match status" value="1"/>
</dbReference>
<dbReference type="GO" id="GO:0140662">
    <property type="term" value="F:ATP-dependent protein folding chaperone"/>
    <property type="evidence" value="ECO:0007669"/>
    <property type="project" value="InterPro"/>
</dbReference>
<evidence type="ECO:0000256" key="1">
    <source>
        <dbReference type="ARBA" id="ARBA00022741"/>
    </source>
</evidence>
<dbReference type="CDD" id="cd10229">
    <property type="entry name" value="ASKHA_NBD_HSP70_HSPA12"/>
    <property type="match status" value="1"/>
</dbReference>
<dbReference type="Gene3D" id="3.90.640.10">
    <property type="entry name" value="Actin, Chain A, domain 4"/>
    <property type="match status" value="1"/>
</dbReference>
<dbReference type="SUPFAM" id="SSF53067">
    <property type="entry name" value="Actin-like ATPase domain"/>
    <property type="match status" value="2"/>
</dbReference>
<keyword evidence="2" id="KW-0067">ATP-binding</keyword>
<dbReference type="EMBL" id="WTPW01000352">
    <property type="protein sequence ID" value="KAF0520397.1"/>
    <property type="molecule type" value="Genomic_DNA"/>
</dbReference>
<evidence type="ECO:0000256" key="2">
    <source>
        <dbReference type="ARBA" id="ARBA00022840"/>
    </source>
</evidence>
<gene>
    <name evidence="3" type="ORF">F8M41_016328</name>
</gene>
<comment type="caution">
    <text evidence="3">The sequence shown here is derived from an EMBL/GenBank/DDBJ whole genome shotgun (WGS) entry which is preliminary data.</text>
</comment>
<dbReference type="Gene3D" id="3.30.420.40">
    <property type="match status" value="2"/>
</dbReference>
<dbReference type="Proteomes" id="UP000439903">
    <property type="component" value="Unassembled WGS sequence"/>
</dbReference>
<dbReference type="InterPro" id="IPR013126">
    <property type="entry name" value="Hsp_70_fam"/>
</dbReference>
<protein>
    <submittedName>
        <fullName evidence="3">Actin-like ATPase domain-containing protein</fullName>
    </submittedName>
</protein>
<evidence type="ECO:0000313" key="4">
    <source>
        <dbReference type="Proteomes" id="UP000439903"/>
    </source>
</evidence>
<dbReference type="PANTHER" id="PTHR14187:SF5">
    <property type="entry name" value="HEAT SHOCK 70 KDA PROTEIN 12A"/>
    <property type="match status" value="1"/>
</dbReference>
<reference evidence="3 4" key="1">
    <citation type="journal article" date="2019" name="Environ. Microbiol.">
        <title>At the nexus of three kingdoms: the genome of the mycorrhizal fungus Gigaspora margarita provides insights into plant, endobacterial and fungal interactions.</title>
        <authorList>
            <person name="Venice F."/>
            <person name="Ghignone S."/>
            <person name="Salvioli di Fossalunga A."/>
            <person name="Amselem J."/>
            <person name="Novero M."/>
            <person name="Xianan X."/>
            <person name="Sedzielewska Toro K."/>
            <person name="Morin E."/>
            <person name="Lipzen A."/>
            <person name="Grigoriev I.V."/>
            <person name="Henrissat B."/>
            <person name="Martin F.M."/>
            <person name="Bonfante P."/>
        </authorList>
    </citation>
    <scope>NUCLEOTIDE SEQUENCE [LARGE SCALE GENOMIC DNA]</scope>
    <source>
        <strain evidence="3 4">BEG34</strain>
    </source>
</reference>
<proteinExistence type="predicted"/>
<dbReference type="GO" id="GO:0005524">
    <property type="term" value="F:ATP binding"/>
    <property type="evidence" value="ECO:0007669"/>
    <property type="project" value="UniProtKB-KW"/>
</dbReference>
<name>A0A8H4APN1_GIGMA</name>
<keyword evidence="4" id="KW-1185">Reference proteome</keyword>
<dbReference type="OrthoDB" id="2963168at2759"/>
<dbReference type="AlphaFoldDB" id="A0A8H4APN1"/>